<dbReference type="InParanoid" id="A0A7M7H114"/>
<evidence type="ECO:0000313" key="2">
    <source>
        <dbReference type="EnsemblMetazoa" id="XP_008202489"/>
    </source>
</evidence>
<dbReference type="EnsemblMetazoa" id="XM_008204267">
    <property type="protein sequence ID" value="XP_008202489"/>
    <property type="gene ID" value="LOC103315435"/>
</dbReference>
<keyword evidence="3" id="KW-1185">Reference proteome</keyword>
<dbReference type="KEGG" id="nvi:103315435"/>
<evidence type="ECO:0000256" key="1">
    <source>
        <dbReference type="SAM" id="MobiDB-lite"/>
    </source>
</evidence>
<reference evidence="2" key="1">
    <citation type="submission" date="2021-01" db="UniProtKB">
        <authorList>
            <consortium name="EnsemblMetazoa"/>
        </authorList>
    </citation>
    <scope>IDENTIFICATION</scope>
</reference>
<protein>
    <submittedName>
        <fullName evidence="2">Uncharacterized protein</fullName>
    </submittedName>
</protein>
<feature type="region of interest" description="Disordered" evidence="1">
    <location>
        <begin position="1"/>
        <end position="111"/>
    </location>
</feature>
<proteinExistence type="predicted"/>
<organism evidence="2 3">
    <name type="scientific">Nasonia vitripennis</name>
    <name type="common">Parasitic wasp</name>
    <dbReference type="NCBI Taxonomy" id="7425"/>
    <lineage>
        <taxon>Eukaryota</taxon>
        <taxon>Metazoa</taxon>
        <taxon>Ecdysozoa</taxon>
        <taxon>Arthropoda</taxon>
        <taxon>Hexapoda</taxon>
        <taxon>Insecta</taxon>
        <taxon>Pterygota</taxon>
        <taxon>Neoptera</taxon>
        <taxon>Endopterygota</taxon>
        <taxon>Hymenoptera</taxon>
        <taxon>Apocrita</taxon>
        <taxon>Proctotrupomorpha</taxon>
        <taxon>Chalcidoidea</taxon>
        <taxon>Pteromalidae</taxon>
        <taxon>Pteromalinae</taxon>
        <taxon>Nasonia</taxon>
    </lineage>
</organism>
<feature type="compositionally biased region" description="Polar residues" evidence="1">
    <location>
        <begin position="101"/>
        <end position="111"/>
    </location>
</feature>
<dbReference type="RefSeq" id="XP_008202489.1">
    <property type="nucleotide sequence ID" value="XM_008204267.2"/>
</dbReference>
<name>A0A7M7H114_NASVI</name>
<accession>A0A7M7H114</accession>
<dbReference type="Proteomes" id="UP000002358">
    <property type="component" value="Chromosome 1"/>
</dbReference>
<feature type="compositionally biased region" description="Acidic residues" evidence="1">
    <location>
        <begin position="56"/>
        <end position="66"/>
    </location>
</feature>
<feature type="compositionally biased region" description="Low complexity" evidence="1">
    <location>
        <begin position="1"/>
        <end position="16"/>
    </location>
</feature>
<evidence type="ECO:0000313" key="3">
    <source>
        <dbReference type="Proteomes" id="UP000002358"/>
    </source>
</evidence>
<dbReference type="GeneID" id="103315435"/>
<dbReference type="AlphaFoldDB" id="A0A7M7H114"/>
<sequence>MDSTSLSNNVLVSNNNEQGQTNKDNTIRPFDEKRRRHDISLQNNDSFVNKYNYNFDDFDDDDDNSDDNGHDAQQYDNESDENYDNANNTAQKDEDDAPQPQAKSTKKPTNLTITGRMFTRPEVETLIKRTFKNYQSKGVFYSEYLNLPDKSTMSCRKRAGKSIQKMNPDELKTLLKCTMQEAEEFSDFVNNMKFV</sequence>
<feature type="compositionally biased region" description="Polar residues" evidence="1">
    <location>
        <begin position="40"/>
        <end position="49"/>
    </location>
</feature>